<organism evidence="2 3">
    <name type="scientific">Granulicella cerasi</name>
    <dbReference type="NCBI Taxonomy" id="741063"/>
    <lineage>
        <taxon>Bacteria</taxon>
        <taxon>Pseudomonadati</taxon>
        <taxon>Acidobacteriota</taxon>
        <taxon>Terriglobia</taxon>
        <taxon>Terriglobales</taxon>
        <taxon>Acidobacteriaceae</taxon>
        <taxon>Granulicella</taxon>
    </lineage>
</organism>
<dbReference type="RefSeq" id="WP_263370992.1">
    <property type="nucleotide sequence ID" value="NZ_JAGSYD010000002.1"/>
</dbReference>
<protein>
    <submittedName>
        <fullName evidence="2">Uncharacterized protein</fullName>
    </submittedName>
</protein>
<comment type="caution">
    <text evidence="2">The sequence shown here is derived from an EMBL/GenBank/DDBJ whole genome shotgun (WGS) entry which is preliminary data.</text>
</comment>
<evidence type="ECO:0000313" key="3">
    <source>
        <dbReference type="Proteomes" id="UP001596391"/>
    </source>
</evidence>
<evidence type="ECO:0000313" key="2">
    <source>
        <dbReference type="EMBL" id="MFC6647078.1"/>
    </source>
</evidence>
<proteinExistence type="predicted"/>
<feature type="region of interest" description="Disordered" evidence="1">
    <location>
        <begin position="211"/>
        <end position="239"/>
    </location>
</feature>
<evidence type="ECO:0000256" key="1">
    <source>
        <dbReference type="SAM" id="MobiDB-lite"/>
    </source>
</evidence>
<gene>
    <name evidence="2" type="ORF">ACFQBQ_16155</name>
</gene>
<name>A0ABW1ZFW7_9BACT</name>
<reference evidence="3" key="1">
    <citation type="journal article" date="2019" name="Int. J. Syst. Evol. Microbiol.">
        <title>The Global Catalogue of Microorganisms (GCM) 10K type strain sequencing project: providing services to taxonomists for standard genome sequencing and annotation.</title>
        <authorList>
            <consortium name="The Broad Institute Genomics Platform"/>
            <consortium name="The Broad Institute Genome Sequencing Center for Infectious Disease"/>
            <person name="Wu L."/>
            <person name="Ma J."/>
        </authorList>
    </citation>
    <scope>NUCLEOTIDE SEQUENCE [LARGE SCALE GENOMIC DNA]</scope>
    <source>
        <strain evidence="3">CGMCC 1.16026</strain>
    </source>
</reference>
<sequence>MAILNELYKRPETTQKFLAEALTWAKKHENVFDNRLEFDVTGDFLTMAEAVVSTATLVARSGSMELLEEEGSWVRSIFERVYEGEADPVYLHRDGLRFNPPAIAFAGQVLLMRRSRRAGDEDQLLRFACAVGYGAAHGYGATLPLIQQTQPNLTASLMRCAFEGAIRPDNAWNISEEEKAQRSKLLEDRLSERIRHELSWLNGGASEPAWPAFPIKRAKPKPPRKQTPSPETPEAAPKELRHVRVDYHRAALWLRHSRSLLGKTPAPWLTEMIEAYLIWTQQANGYGGDKQERFERGPSEWNSVYFEAAARCMKHMEEEAFDQRLRDFFAELPEEPLMDTVTPFLRSADVGYLDFQTLSVSQMTRVRAFVMAQLQSTRMFTWNKDRDETTVTSDIATAFAAVCFNIYYGGFAPAKCFVPPNLIRDTDSFLPLLEEFIDVCRSPFLTFLYLNYFEVAPHEVQVPCVLGCAEKWLERFPESNQFWVEWSVGRRICAVLVKILNESPQAFDVDAVRTRLDRFLSHLVGLGVTEAHEMERLLYRVGA</sequence>
<accession>A0ABW1ZFW7</accession>
<dbReference type="EMBL" id="JBHSWI010000001">
    <property type="protein sequence ID" value="MFC6647078.1"/>
    <property type="molecule type" value="Genomic_DNA"/>
</dbReference>
<keyword evidence="3" id="KW-1185">Reference proteome</keyword>
<dbReference type="Proteomes" id="UP001596391">
    <property type="component" value="Unassembled WGS sequence"/>
</dbReference>